<dbReference type="OrthoDB" id="9798604at2"/>
<keyword evidence="2" id="KW-1185">Reference proteome</keyword>
<gene>
    <name evidence="1" type="ORF">MSKU9_0785</name>
</gene>
<sequence length="120" mass="13413">MNYKRPTVDIVSIGLGWSCPVMTAKLTRTGLKAVAIERNTWCDTLTNFPTIRDPDKLGCFVSKDILNTPETETYVLHNKNMQTISMRDYRSKTLNNNVGGRPPCPRTVCSISSYGTPEAQ</sequence>
<accession>A0A4P5NR64</accession>
<evidence type="ECO:0000313" key="1">
    <source>
        <dbReference type="EMBL" id="GCE82644.1"/>
    </source>
</evidence>
<comment type="caution">
    <text evidence="1">The sequence shown here is derived from an EMBL/GenBank/DDBJ whole genome shotgun (WGS) entry which is preliminary data.</text>
</comment>
<organism evidence="1 2">
    <name type="scientific">Komagataeibacter diospyri</name>
    <dbReference type="NCBI Taxonomy" id="1932662"/>
    <lineage>
        <taxon>Bacteria</taxon>
        <taxon>Pseudomonadati</taxon>
        <taxon>Pseudomonadota</taxon>
        <taxon>Alphaproteobacteria</taxon>
        <taxon>Acetobacterales</taxon>
        <taxon>Acetobacteraceae</taxon>
        <taxon>Komagataeibacter</taxon>
    </lineage>
</organism>
<proteinExistence type="predicted"/>
<dbReference type="AlphaFoldDB" id="A0A4P5NR64"/>
<dbReference type="RefSeq" id="WP_141260042.1">
    <property type="nucleotide sequence ID" value="NZ_BDLU01000025.1"/>
</dbReference>
<evidence type="ECO:0008006" key="3">
    <source>
        <dbReference type="Google" id="ProtNLM"/>
    </source>
</evidence>
<dbReference type="EMBL" id="BDLU01000025">
    <property type="protein sequence ID" value="GCE82644.1"/>
    <property type="molecule type" value="Genomic_DNA"/>
</dbReference>
<dbReference type="Proteomes" id="UP000315095">
    <property type="component" value="Unassembled WGS sequence"/>
</dbReference>
<reference evidence="2" key="1">
    <citation type="submission" date="2017-01" db="EMBL/GenBank/DDBJ databases">
        <title>Komagataeibacter sp. MSKU9 whole genome sequencing project.</title>
        <authorList>
            <person name="Matsutani M."/>
            <person name="Naloka K."/>
            <person name="Theeragool G."/>
            <person name="Yakushi T."/>
            <person name="Matsushita K."/>
        </authorList>
    </citation>
    <scope>NUCLEOTIDE SEQUENCE [LARGE SCALE GENOMIC DNA]</scope>
    <source>
        <strain evidence="2">MSKU9</strain>
    </source>
</reference>
<protein>
    <recommendedName>
        <fullName evidence="3">GMC family oxidoreductase</fullName>
    </recommendedName>
</protein>
<evidence type="ECO:0000313" key="2">
    <source>
        <dbReference type="Proteomes" id="UP000315095"/>
    </source>
</evidence>
<name>A0A4P5NR64_9PROT</name>